<reference evidence="1 2" key="2">
    <citation type="submission" date="2020-03" db="EMBL/GenBank/DDBJ databases">
        <authorList>
            <person name="Ichikawa N."/>
            <person name="Kimura A."/>
            <person name="Kitahashi Y."/>
            <person name="Uohara A."/>
        </authorList>
    </citation>
    <scope>NUCLEOTIDE SEQUENCE [LARGE SCALE GENOMIC DNA]</scope>
    <source>
        <strain evidence="1 2">NBRC 107702</strain>
    </source>
</reference>
<evidence type="ECO:0000313" key="1">
    <source>
        <dbReference type="EMBL" id="BCB79436.1"/>
    </source>
</evidence>
<dbReference type="KEGG" id="pfla:Pflav_058460"/>
<proteinExistence type="predicted"/>
<accession>A0A6F8Y009</accession>
<keyword evidence="2" id="KW-1185">Reference proteome</keyword>
<dbReference type="AlphaFoldDB" id="A0A6F8Y009"/>
<protein>
    <submittedName>
        <fullName evidence="1">Uncharacterized protein</fullName>
    </submittedName>
</protein>
<name>A0A6F8Y009_9ACTN</name>
<dbReference type="EMBL" id="AP022870">
    <property type="protein sequence ID" value="BCB79436.1"/>
    <property type="molecule type" value="Genomic_DNA"/>
</dbReference>
<evidence type="ECO:0000313" key="2">
    <source>
        <dbReference type="Proteomes" id="UP000502508"/>
    </source>
</evidence>
<organism evidence="1 2">
    <name type="scientific">Phytohabitans flavus</name>
    <dbReference type="NCBI Taxonomy" id="1076124"/>
    <lineage>
        <taxon>Bacteria</taxon>
        <taxon>Bacillati</taxon>
        <taxon>Actinomycetota</taxon>
        <taxon>Actinomycetes</taxon>
        <taxon>Micromonosporales</taxon>
        <taxon>Micromonosporaceae</taxon>
    </lineage>
</organism>
<gene>
    <name evidence="1" type="ORF">Pflav_058460</name>
</gene>
<dbReference type="Proteomes" id="UP000502508">
    <property type="component" value="Chromosome"/>
</dbReference>
<sequence length="94" mass="9887">MFVHVVPLVETWIWYAEAYAASQLSTTWSTAALAPRSTWIHCGTLNALDQRVPVLPSTAFAAAIVAFSAEDAVAGRPCEMSGPAALAVPIVTTA</sequence>
<reference evidence="1 2" key="1">
    <citation type="submission" date="2020-03" db="EMBL/GenBank/DDBJ databases">
        <title>Whole genome shotgun sequence of Phytohabitans flavus NBRC 107702.</title>
        <authorList>
            <person name="Komaki H."/>
            <person name="Tamura T."/>
        </authorList>
    </citation>
    <scope>NUCLEOTIDE SEQUENCE [LARGE SCALE GENOMIC DNA]</scope>
    <source>
        <strain evidence="1 2">NBRC 107702</strain>
    </source>
</reference>